<dbReference type="RefSeq" id="WP_090712344.1">
    <property type="nucleotide sequence ID" value="NZ_CBCSKY010000001.1"/>
</dbReference>
<dbReference type="STRING" id="1174501.SAMN05216192_10384"/>
<accession>A0A1G8I0G0</accession>
<feature type="coiled-coil region" evidence="4">
    <location>
        <begin position="748"/>
        <end position="848"/>
    </location>
</feature>
<gene>
    <name evidence="6" type="ORF">SAMN05216192_10384</name>
</gene>
<dbReference type="InterPro" id="IPR038729">
    <property type="entry name" value="Rad50/SbcC_AAA"/>
</dbReference>
<keyword evidence="6" id="KW-0269">Exonuclease</keyword>
<feature type="domain" description="Rad50/SbcC-type AAA" evidence="5">
    <location>
        <begin position="6"/>
        <end position="266"/>
    </location>
</feature>
<name>A0A1G8I0G0_9BACL</name>
<dbReference type="GO" id="GO:0006302">
    <property type="term" value="P:double-strand break repair"/>
    <property type="evidence" value="ECO:0007669"/>
    <property type="project" value="InterPro"/>
</dbReference>
<comment type="similarity">
    <text evidence="1">Belongs to the SMC family. SbcC subfamily.</text>
</comment>
<protein>
    <recommendedName>
        <fullName evidence="3">Nuclease SbcCD subunit C</fullName>
    </recommendedName>
</protein>
<feature type="coiled-coil region" evidence="4">
    <location>
        <begin position="936"/>
        <end position="983"/>
    </location>
</feature>
<feature type="coiled-coil region" evidence="4">
    <location>
        <begin position="350"/>
        <end position="377"/>
    </location>
</feature>
<dbReference type="GO" id="GO:0016887">
    <property type="term" value="F:ATP hydrolysis activity"/>
    <property type="evidence" value="ECO:0007669"/>
    <property type="project" value="InterPro"/>
</dbReference>
<dbReference type="Pfam" id="PF13476">
    <property type="entry name" value="AAA_23"/>
    <property type="match status" value="1"/>
</dbReference>
<comment type="subunit">
    <text evidence="2">Heterodimer of SbcC and SbcD.</text>
</comment>
<evidence type="ECO:0000259" key="5">
    <source>
        <dbReference type="Pfam" id="PF13476"/>
    </source>
</evidence>
<dbReference type="Proteomes" id="UP000199050">
    <property type="component" value="Unassembled WGS sequence"/>
</dbReference>
<dbReference type="Gene3D" id="3.40.50.300">
    <property type="entry name" value="P-loop containing nucleotide triphosphate hydrolases"/>
    <property type="match status" value="2"/>
</dbReference>
<keyword evidence="6" id="KW-0378">Hydrolase</keyword>
<evidence type="ECO:0000313" key="6">
    <source>
        <dbReference type="EMBL" id="SDI12302.1"/>
    </source>
</evidence>
<evidence type="ECO:0000256" key="1">
    <source>
        <dbReference type="ARBA" id="ARBA00006930"/>
    </source>
</evidence>
<dbReference type="GO" id="GO:0004527">
    <property type="term" value="F:exonuclease activity"/>
    <property type="evidence" value="ECO:0007669"/>
    <property type="project" value="UniProtKB-KW"/>
</dbReference>
<sequence>MKPILLKLSGLQSYREQQEIDFASLTETGLFGIFGPTGSGKSSLLDAITLAMYGKVERAVNGTQGIMNHSEDQLSVAFTFELVSSSGPRRFRVERKFKRTGDQSVSNTISRFIELTEDGDHVLADKLADVTRCVEEHIGLKMDDFTRAVVLPQGKFAEFLSLRGVDRRQMLQRLFHLEQYGDQLALKLSRRVKDNEAALRALEAEQQGLGSAGKADVEAAEVRLTEAARRAEECRRLLEEAQQRSDRFAKIRELQEERTRREAKRQALLAQEDGILLLEQKLGQADEAEQRLPVLTAWRSAEAAWKSRLARAEGQEVTAASAEREAAGLAAAEAAAQAALQAEEPALRECADTYRRALELEAELAGLRQERAAVLERSGTLSGALGAAQERMARERELLARGQKKQQELQQSLLPLAVRSQERQSLQEAMQRLQGLRSAETQWDSAERERQGRAAVLAAAEARLAAAEGRRQELAVQRSGLVASAALHLEDLRAAEAAAGEAAVRLEQHGSALEAALKEQEVHRLSLALAGELRDGLPCPVCGSEHHPAPASAQDGTAEDETARRLQQVRQLARQALDTRHLFRSLLEQDGAWLEQVYGGSVADVMGNPPAAAGLEQAAAAVAQAGQVQAEAPDAGLLAELETRLASGKSRSAELRSTAARWQQSMQEQQQLCHKEAAAVEAETAWLQGLAAKAEELAGQLAGLRGEWAALFPELAVNGAEAAYRAIQLKDEQSEEIRGRLEISVKFLEDKHTAVQALQEEITGLDKELAQLHAQLEGKEALEREKAQRLQQWTGGRAAAGLLADCERQLRSLQAALESSRLSHRQAAEKAQHELKEAAIARQAAESAREHYTEAAARWEESLKSSPFASAAEIEAAALPPEERTAAVLRVRSHREEEAEVNLQLRSIADKLQGEVLSDGDWQESVAALKQCKEDDEESLRSRARAERDLEDLQQRHIRWMELEEQRSRHAEQQDRLSKLQTVLRGNAFVEYIAEEQLMQVCQAASQRLRFLSKQRYALEVDSGGGFVIRDDGNGGVRRPVSTLSGGETFLTSLSLALALSAQIQLRGQYPLQFFFLDEGFGTLDTELLDTVITSLEKLHNDQLSVGIISHVPELRARLPRKLIVVPAEQGGGGSHILLEKM</sequence>
<feature type="coiled-coil region" evidence="4">
    <location>
        <begin position="185"/>
        <end position="271"/>
    </location>
</feature>
<evidence type="ECO:0000256" key="3">
    <source>
        <dbReference type="ARBA" id="ARBA00013368"/>
    </source>
</evidence>
<reference evidence="7" key="1">
    <citation type="submission" date="2016-10" db="EMBL/GenBank/DDBJ databases">
        <authorList>
            <person name="Varghese N."/>
            <person name="Submissions S."/>
        </authorList>
    </citation>
    <scope>NUCLEOTIDE SEQUENCE [LARGE SCALE GENOMIC DNA]</scope>
    <source>
        <strain evidence="7">CGMCC 1.11012</strain>
    </source>
</reference>
<dbReference type="InterPro" id="IPR027417">
    <property type="entry name" value="P-loop_NTPase"/>
</dbReference>
<keyword evidence="4" id="KW-0175">Coiled coil</keyword>
<dbReference type="AlphaFoldDB" id="A0A1G8I0G0"/>
<dbReference type="PANTHER" id="PTHR32114:SF2">
    <property type="entry name" value="ABC TRANSPORTER ABCH.3"/>
    <property type="match status" value="1"/>
</dbReference>
<dbReference type="OrthoDB" id="9795626at2"/>
<keyword evidence="6" id="KW-0540">Nuclease</keyword>
<organism evidence="6 7">
    <name type="scientific">Paenibacillus typhae</name>
    <dbReference type="NCBI Taxonomy" id="1174501"/>
    <lineage>
        <taxon>Bacteria</taxon>
        <taxon>Bacillati</taxon>
        <taxon>Bacillota</taxon>
        <taxon>Bacilli</taxon>
        <taxon>Bacillales</taxon>
        <taxon>Paenibacillaceae</taxon>
        <taxon>Paenibacillus</taxon>
    </lineage>
</organism>
<dbReference type="Pfam" id="PF13558">
    <property type="entry name" value="SbcC_Walker_B"/>
    <property type="match status" value="1"/>
</dbReference>
<dbReference type="EMBL" id="FNDX01000003">
    <property type="protein sequence ID" value="SDI12302.1"/>
    <property type="molecule type" value="Genomic_DNA"/>
</dbReference>
<dbReference type="PANTHER" id="PTHR32114">
    <property type="entry name" value="ABC TRANSPORTER ABCH.3"/>
    <property type="match status" value="1"/>
</dbReference>
<proteinExistence type="inferred from homology"/>
<feature type="coiled-coil region" evidence="4">
    <location>
        <begin position="419"/>
        <end position="477"/>
    </location>
</feature>
<evidence type="ECO:0000256" key="4">
    <source>
        <dbReference type="SAM" id="Coils"/>
    </source>
</evidence>
<evidence type="ECO:0000313" key="7">
    <source>
        <dbReference type="Proteomes" id="UP000199050"/>
    </source>
</evidence>
<dbReference type="SUPFAM" id="SSF52540">
    <property type="entry name" value="P-loop containing nucleoside triphosphate hydrolases"/>
    <property type="match status" value="1"/>
</dbReference>
<evidence type="ECO:0000256" key="2">
    <source>
        <dbReference type="ARBA" id="ARBA00011322"/>
    </source>
</evidence>
<keyword evidence="7" id="KW-1185">Reference proteome</keyword>